<name>A0AAP0K315_9MAGN</name>
<keyword evidence="2" id="KW-1185">Reference proteome</keyword>
<reference evidence="1 2" key="1">
    <citation type="submission" date="2024-01" db="EMBL/GenBank/DDBJ databases">
        <title>Genome assemblies of Stephania.</title>
        <authorList>
            <person name="Yang L."/>
        </authorList>
    </citation>
    <scope>NUCLEOTIDE SEQUENCE [LARGE SCALE GENOMIC DNA]</scope>
    <source>
        <strain evidence="1">QJT</strain>
        <tissue evidence="1">Leaf</tissue>
    </source>
</reference>
<dbReference type="EMBL" id="JBBNAE010000002">
    <property type="protein sequence ID" value="KAK9144410.1"/>
    <property type="molecule type" value="Genomic_DNA"/>
</dbReference>
<accession>A0AAP0K315</accession>
<protein>
    <submittedName>
        <fullName evidence="1">Uncharacterized protein</fullName>
    </submittedName>
</protein>
<evidence type="ECO:0000313" key="2">
    <source>
        <dbReference type="Proteomes" id="UP001417504"/>
    </source>
</evidence>
<dbReference type="AlphaFoldDB" id="A0AAP0K315"/>
<dbReference type="Proteomes" id="UP001417504">
    <property type="component" value="Unassembled WGS sequence"/>
</dbReference>
<comment type="caution">
    <text evidence="1">The sequence shown here is derived from an EMBL/GenBank/DDBJ whole genome shotgun (WGS) entry which is preliminary data.</text>
</comment>
<proteinExistence type="predicted"/>
<gene>
    <name evidence="1" type="ORF">Sjap_004313</name>
</gene>
<evidence type="ECO:0000313" key="1">
    <source>
        <dbReference type="EMBL" id="KAK9144410.1"/>
    </source>
</evidence>
<organism evidence="1 2">
    <name type="scientific">Stephania japonica</name>
    <dbReference type="NCBI Taxonomy" id="461633"/>
    <lineage>
        <taxon>Eukaryota</taxon>
        <taxon>Viridiplantae</taxon>
        <taxon>Streptophyta</taxon>
        <taxon>Embryophyta</taxon>
        <taxon>Tracheophyta</taxon>
        <taxon>Spermatophyta</taxon>
        <taxon>Magnoliopsida</taxon>
        <taxon>Ranunculales</taxon>
        <taxon>Menispermaceae</taxon>
        <taxon>Menispermoideae</taxon>
        <taxon>Cissampelideae</taxon>
        <taxon>Stephania</taxon>
    </lineage>
</organism>
<sequence>MLRWQSFVCKEINNVSWQSVSRGLLYCGTQRRVEGGMKTPKTLTSGDTVRGTVNAWFTGLILGASIRRARHSAGQGEDRRLPPSSERVVARTRRIRRATPVAGKEKIDDYLRAPSARAEEAELVFDATDEQIRSEHSV</sequence>